<feature type="transmembrane region" description="Helical" evidence="18">
    <location>
        <begin position="147"/>
        <end position="170"/>
    </location>
</feature>
<dbReference type="CDD" id="cd16922">
    <property type="entry name" value="HATPase_EvgS-ArcB-TorS-like"/>
    <property type="match status" value="1"/>
</dbReference>
<protein>
    <recommendedName>
        <fullName evidence="15">Sensory/regulatory protein RpfC</fullName>
        <ecNumber evidence="3">2.7.13.3</ecNumber>
    </recommendedName>
</protein>
<dbReference type="InterPro" id="IPR008207">
    <property type="entry name" value="Sig_transdc_His_kin_Hpt_dom"/>
</dbReference>
<evidence type="ECO:0000256" key="18">
    <source>
        <dbReference type="PROSITE-ProRule" id="PRU00244"/>
    </source>
</evidence>
<dbReference type="FunFam" id="1.10.287.130:FF:000002">
    <property type="entry name" value="Two-component osmosensing histidine kinase"/>
    <property type="match status" value="1"/>
</dbReference>
<dbReference type="SUPFAM" id="SSF52172">
    <property type="entry name" value="CheY-like"/>
    <property type="match status" value="2"/>
</dbReference>
<dbReference type="Gene3D" id="1.10.287.130">
    <property type="match status" value="1"/>
</dbReference>
<dbReference type="PROSITE" id="PS50894">
    <property type="entry name" value="HPT"/>
    <property type="match status" value="1"/>
</dbReference>
<proteinExistence type="predicted"/>
<feature type="domain" description="PAC" evidence="24">
    <location>
        <begin position="828"/>
        <end position="881"/>
    </location>
</feature>
<dbReference type="InterPro" id="IPR000014">
    <property type="entry name" value="PAS"/>
</dbReference>
<dbReference type="EC" id="2.7.13.3" evidence="3"/>
<dbReference type="SUPFAM" id="SSF55785">
    <property type="entry name" value="PYP-like sensor domain (PAS domain)"/>
    <property type="match status" value="3"/>
</dbReference>
<dbReference type="SUPFAM" id="SSF47384">
    <property type="entry name" value="Homodimeric domain of signal transducing histidine kinase"/>
    <property type="match status" value="1"/>
</dbReference>
<comment type="subunit">
    <text evidence="14">At low DSF concentrations, interacts with RpfF.</text>
</comment>
<feature type="transmembrane region" description="Helical" evidence="18">
    <location>
        <begin position="182"/>
        <end position="208"/>
    </location>
</feature>
<feature type="modified residue" description="4-aspartylphosphate" evidence="17">
    <location>
        <position position="1321"/>
    </location>
</feature>
<organism evidence="27 28">
    <name type="scientific">Nitrospina gracilis (strain 3/211)</name>
    <dbReference type="NCBI Taxonomy" id="1266370"/>
    <lineage>
        <taxon>Bacteria</taxon>
        <taxon>Pseudomonadati</taxon>
        <taxon>Nitrospinota/Tectimicrobiota group</taxon>
        <taxon>Nitrospinota</taxon>
        <taxon>Nitrospinia</taxon>
        <taxon>Nitrospinales</taxon>
        <taxon>Nitrospinaceae</taxon>
        <taxon>Nitrospina</taxon>
    </lineage>
</organism>
<dbReference type="Pfam" id="PF03707">
    <property type="entry name" value="MHYT"/>
    <property type="match status" value="2"/>
</dbReference>
<dbReference type="GO" id="GO:0005524">
    <property type="term" value="F:ATP binding"/>
    <property type="evidence" value="ECO:0007669"/>
    <property type="project" value="UniProtKB-KW"/>
</dbReference>
<dbReference type="InterPro" id="IPR003661">
    <property type="entry name" value="HisK_dim/P_dom"/>
</dbReference>
<dbReference type="Gene3D" id="3.40.50.2300">
    <property type="match status" value="2"/>
</dbReference>
<accession>M1YGV8</accession>
<dbReference type="InterPro" id="IPR003594">
    <property type="entry name" value="HATPase_dom"/>
</dbReference>
<evidence type="ECO:0000313" key="28">
    <source>
        <dbReference type="Proteomes" id="UP000011704"/>
    </source>
</evidence>
<dbReference type="GO" id="GO:0005886">
    <property type="term" value="C:plasma membrane"/>
    <property type="evidence" value="ECO:0007669"/>
    <property type="project" value="UniProtKB-SubCell"/>
</dbReference>
<dbReference type="PROSITE" id="PS50109">
    <property type="entry name" value="HIS_KIN"/>
    <property type="match status" value="1"/>
</dbReference>
<dbReference type="CDD" id="cd00082">
    <property type="entry name" value="HisKA"/>
    <property type="match status" value="1"/>
</dbReference>
<dbReference type="Pfam" id="PF00512">
    <property type="entry name" value="HisKA"/>
    <property type="match status" value="1"/>
</dbReference>
<evidence type="ECO:0000259" key="25">
    <source>
        <dbReference type="PROSITE" id="PS50894"/>
    </source>
</evidence>
<feature type="modified residue" description="4-aspartylphosphate" evidence="17">
    <location>
        <position position="1466"/>
    </location>
</feature>
<evidence type="ECO:0000256" key="14">
    <source>
        <dbReference type="ARBA" id="ARBA00064003"/>
    </source>
</evidence>
<evidence type="ECO:0000259" key="23">
    <source>
        <dbReference type="PROSITE" id="PS50112"/>
    </source>
</evidence>
<feature type="domain" description="PAS" evidence="23">
    <location>
        <begin position="882"/>
        <end position="954"/>
    </location>
</feature>
<evidence type="ECO:0000256" key="3">
    <source>
        <dbReference type="ARBA" id="ARBA00012438"/>
    </source>
</evidence>
<dbReference type="SMART" id="SM00388">
    <property type="entry name" value="HisKA"/>
    <property type="match status" value="1"/>
</dbReference>
<dbReference type="InterPro" id="IPR005330">
    <property type="entry name" value="MHYT_dom"/>
</dbReference>
<dbReference type="PANTHER" id="PTHR45339:SF1">
    <property type="entry name" value="HYBRID SIGNAL TRANSDUCTION HISTIDINE KINASE J"/>
    <property type="match status" value="1"/>
</dbReference>
<evidence type="ECO:0000256" key="7">
    <source>
        <dbReference type="ARBA" id="ARBA00022692"/>
    </source>
</evidence>
<keyword evidence="13 18" id="KW-0472">Membrane</keyword>
<evidence type="ECO:0000256" key="17">
    <source>
        <dbReference type="PROSITE-ProRule" id="PRU00169"/>
    </source>
</evidence>
<feature type="transmembrane region" description="Helical" evidence="18">
    <location>
        <begin position="119"/>
        <end position="141"/>
    </location>
</feature>
<evidence type="ECO:0000313" key="27">
    <source>
        <dbReference type="EMBL" id="CCQ89644.1"/>
    </source>
</evidence>
<keyword evidence="11 18" id="KW-1133">Transmembrane helix</keyword>
<evidence type="ECO:0000256" key="5">
    <source>
        <dbReference type="ARBA" id="ARBA00022553"/>
    </source>
</evidence>
<dbReference type="NCBIfam" id="TIGR00229">
    <property type="entry name" value="sensory_box"/>
    <property type="match status" value="3"/>
</dbReference>
<dbReference type="InterPro" id="IPR001789">
    <property type="entry name" value="Sig_transdc_resp-reg_receiver"/>
</dbReference>
<gene>
    <name evidence="27" type="ORF">NITGR_150012</name>
</gene>
<dbReference type="SMART" id="SM00387">
    <property type="entry name" value="HATPase_c"/>
    <property type="match status" value="1"/>
</dbReference>
<comment type="caution">
    <text evidence="18">Lacks conserved residue(s) required for the propagation of feature annotation.</text>
</comment>
<dbReference type="Gene3D" id="3.30.565.10">
    <property type="entry name" value="Histidine kinase-like ATPase, C-terminal domain"/>
    <property type="match status" value="1"/>
</dbReference>
<dbReference type="Gene3D" id="1.20.120.160">
    <property type="entry name" value="HPT domain"/>
    <property type="match status" value="1"/>
</dbReference>
<dbReference type="PROSITE" id="PS50924">
    <property type="entry name" value="MHYT"/>
    <property type="match status" value="1"/>
</dbReference>
<feature type="transmembrane region" description="Helical" evidence="18">
    <location>
        <begin position="20"/>
        <end position="40"/>
    </location>
</feature>
<dbReference type="CDD" id="cd00130">
    <property type="entry name" value="PAS"/>
    <property type="match status" value="3"/>
</dbReference>
<keyword evidence="9" id="KW-0418">Kinase</keyword>
<keyword evidence="7 18" id="KW-0812">Transmembrane</keyword>
<dbReference type="InterPro" id="IPR000700">
    <property type="entry name" value="PAS-assoc_C"/>
</dbReference>
<evidence type="ECO:0000256" key="11">
    <source>
        <dbReference type="ARBA" id="ARBA00022989"/>
    </source>
</evidence>
<comment type="caution">
    <text evidence="27">The sequence shown here is derived from an EMBL/GenBank/DDBJ whole genome shotgun (WGS) entry which is preliminary data.</text>
</comment>
<evidence type="ECO:0000256" key="20">
    <source>
        <dbReference type="SAM" id="MobiDB-lite"/>
    </source>
</evidence>
<evidence type="ECO:0000256" key="16">
    <source>
        <dbReference type="PROSITE-ProRule" id="PRU00110"/>
    </source>
</evidence>
<dbReference type="SMART" id="SM00086">
    <property type="entry name" value="PAC"/>
    <property type="match status" value="3"/>
</dbReference>
<feature type="domain" description="PAC" evidence="24">
    <location>
        <begin position="958"/>
        <end position="1011"/>
    </location>
</feature>
<feature type="region of interest" description="Disordered" evidence="20">
    <location>
        <begin position="1545"/>
        <end position="1574"/>
    </location>
</feature>
<name>M1YGV8_NITG3</name>
<feature type="coiled-coil region" evidence="19">
    <location>
        <begin position="608"/>
        <end position="635"/>
    </location>
</feature>
<dbReference type="SMART" id="SM00448">
    <property type="entry name" value="REC"/>
    <property type="match status" value="2"/>
</dbReference>
<dbReference type="CDD" id="cd18773">
    <property type="entry name" value="PDC1_HK_sensor"/>
    <property type="match status" value="1"/>
</dbReference>
<dbReference type="HOGENOM" id="CLU_000445_114_35_0"/>
<dbReference type="InterPro" id="IPR011006">
    <property type="entry name" value="CheY-like_superfamily"/>
</dbReference>
<keyword evidence="19" id="KW-0175">Coiled coil</keyword>
<dbReference type="Pfam" id="PF08447">
    <property type="entry name" value="PAS_3"/>
    <property type="match status" value="2"/>
</dbReference>
<evidence type="ECO:0000256" key="13">
    <source>
        <dbReference type="ARBA" id="ARBA00023136"/>
    </source>
</evidence>
<feature type="transmembrane region" description="Helical" evidence="18">
    <location>
        <begin position="52"/>
        <end position="75"/>
    </location>
</feature>
<dbReference type="InterPro" id="IPR036890">
    <property type="entry name" value="HATPase_C_sf"/>
</dbReference>
<feature type="domain" description="PAS" evidence="23">
    <location>
        <begin position="751"/>
        <end position="824"/>
    </location>
</feature>
<evidence type="ECO:0000256" key="4">
    <source>
        <dbReference type="ARBA" id="ARBA00022475"/>
    </source>
</evidence>
<feature type="domain" description="Histidine kinase" evidence="21">
    <location>
        <begin position="1029"/>
        <end position="1250"/>
    </location>
</feature>
<evidence type="ECO:0000259" key="22">
    <source>
        <dbReference type="PROSITE" id="PS50110"/>
    </source>
</evidence>
<dbReference type="Pfam" id="PF13426">
    <property type="entry name" value="PAS_9"/>
    <property type="match status" value="1"/>
</dbReference>
<dbReference type="PROSITE" id="PS50113">
    <property type="entry name" value="PAC"/>
    <property type="match status" value="3"/>
</dbReference>
<dbReference type="Pfam" id="PF02518">
    <property type="entry name" value="HATPase_c"/>
    <property type="match status" value="1"/>
</dbReference>
<feature type="domain" description="HPt" evidence="25">
    <location>
        <begin position="1598"/>
        <end position="1691"/>
    </location>
</feature>
<dbReference type="PROSITE" id="PS50112">
    <property type="entry name" value="PAS"/>
    <property type="match status" value="3"/>
</dbReference>
<feature type="modified residue" description="Phosphohistidine" evidence="16">
    <location>
        <position position="1637"/>
    </location>
</feature>
<sequence length="1783" mass="201913">MVFPPIPKDTLFITGFYDYGLVILSYLVAAFASYIVLDMMTRFHQNHTHPKLLLFCSAISMGGGIWSMHFVAMLAYEMPVSVTYDPWITALSLLIPILFSGIAFQIFHRAKSIRSRVLGGGLILGLGIDTMHYCGMAGMIFNGTLHYKLSLFLLSGLVAVTVATVAFYAIVKIQTQQISHGFILKVATALLLGFAVAGMHYTGMAATLFVPSSGLETSQQFFFSPENLAYAIVMVTVLNLTLAMFIAQNLILGPIVSFLCVFFIGWLGIQLVEREIKMDLATILQEYLKINVESVESFIERELTNVDFWSKTPQVKELVTSLALKVDNGTTSPQSLMKSPELKELRKILGPFNKKQNHIGFVVIHPSGLTMAALLNEPVGNSYLKEKEFIQRSLKGEVIFSPPFWAEVQLPDPDGIYRRNQPTLFASAPVHDAEGRPIAVLGFRLRPRLSFEDVLETTYSGETGESYAFNKEGIMIGGGRFANHLRQVGLIPPEPSPWSLKLRIRDPGGNMVKGFRPSIPREKQPFTRMVERALSGQSGVDVGGYRDYRGVPVVGAWTWLPKYGFGIAREMDWDEAYKSLRMLRKIYYSLLIVLFVVVVTTLVFRRKQVEARVERKKAQKGIQKAQEEAEKFRQLFLAESDAILIFDAETRSIIDANQSVEKLYGYSRQELLQMKAETLSADPEGTLSTFQQLVEGRVTEVTLRYHKKKDGTVFPVEVMEGIISTLEGRIVFKVVRDITRRMQAEKALRESEERFSLAMDASQDGLWDCNLVTGDNYFSPAWLFMLGYRQGELEEHMSTFFDELMHPEDRDRYTPEIMQHLQSKDSNFEVELRLRHKDGGYRWILTRGKTVERDENGRAVRAVGTHTDITERKQAEEALRQSEKRFELTMYATQDGLWDWSIKTGDVYYSPHWLSMLGYAPGELPHEPSTFFNLLHPEDVEKYSDLIQKHLEESDENFEFELRLRHKDGSYRWIMDRGRTVERDESGNAVRALGTHTDITNRKRIEEQLRQAEHEAIAANEAKSRFLANMSHEIRTPMNAILGMAYLCLKTELTSKQKEYLEGMQRSARNLLGIINDILDFSKIEAGKLSLESIPFDLAEVLETIASQESLRAFNQGTELVFFNSQAIPSKLTGDPLRLGQVLTNLINNAIKFTIKGTVAVFVELEKLENNRVFVKFAVQDTGVGMDGEQIRSLFQAFEQADPSTTRRFGGTGLGLAISSQLVELMGGKLEVESKPNEGSRFTFVIPFLSSQENHPRITIPYELYEKRALIVAGNKMVAEIVKDMLGSVGIQSKTSVSLEEAAVRFKETGPENPLDLILLDINLTQLNWFDVCENLKKEVPQPEPPKIILLAPKELNVSDSADSRNPIDAVVFKPICLSQLFDAIMDLYFGKQLPVRKQRKWNSVVFDTVEEFKEMKVLIAEDNQVNQVIAKELMEKLGFKVTLAENGREALQILDQSGFDLVLMDIQMPVMDGFEATRKIREQERFKDMPVIALTANAMAGDRERTRAAGMNDHVTKPIDPDVLLGTLKHWLRKETKISNEMNVPEELLQESEPSREKLRPSGGGPKTGLQSDAATMEILDLPGINVEEGLRRIGGNLDIYVDVLKACFTDFIKDREDIETALKNQDREMLKMKVHSIKGVSGNIGAKDLFQCASNLEIATREKSEEEIEKCLQKFWKSFDQVFNGLEVLNNKTGPPEDSSGGKSQPEIAYDPNLNALFNNIYTLLMEKDRRAFDRIKVLKNYFDENAFREEWQALIKYVTHFNFEDAIEVLKRIQGKLNVN</sequence>
<keyword evidence="8" id="KW-0547">Nucleotide-binding</keyword>
<dbReference type="FunFam" id="3.30.565.10:FF:000010">
    <property type="entry name" value="Sensor histidine kinase RcsC"/>
    <property type="match status" value="1"/>
</dbReference>
<dbReference type="InterPro" id="IPR013655">
    <property type="entry name" value="PAS_fold_3"/>
</dbReference>
<dbReference type="RefSeq" id="WP_005006310.1">
    <property type="nucleotide sequence ID" value="NZ_HG422173.1"/>
</dbReference>
<dbReference type="Pfam" id="PF01627">
    <property type="entry name" value="Hpt"/>
    <property type="match status" value="1"/>
</dbReference>
<dbReference type="Proteomes" id="UP000011704">
    <property type="component" value="Unassembled WGS sequence"/>
</dbReference>
<dbReference type="SUPFAM" id="SSF55874">
    <property type="entry name" value="ATPase domain of HSP90 chaperone/DNA topoisomerase II/histidine kinase"/>
    <property type="match status" value="1"/>
</dbReference>
<dbReference type="InterPro" id="IPR035965">
    <property type="entry name" value="PAS-like_dom_sf"/>
</dbReference>
<keyword evidence="6" id="KW-0808">Transferase</keyword>
<evidence type="ECO:0000256" key="9">
    <source>
        <dbReference type="ARBA" id="ARBA00022777"/>
    </source>
</evidence>
<keyword evidence="12" id="KW-0902">Two-component regulatory system</keyword>
<dbReference type="SUPFAM" id="SSF47226">
    <property type="entry name" value="Histidine-containing phosphotransfer domain, HPT domain"/>
    <property type="match status" value="1"/>
</dbReference>
<comment type="subcellular location">
    <subcellularLocation>
        <location evidence="2">Cell membrane</location>
        <topology evidence="2">Multi-pass membrane protein</topology>
    </subcellularLocation>
</comment>
<evidence type="ECO:0000256" key="12">
    <source>
        <dbReference type="ARBA" id="ARBA00023012"/>
    </source>
</evidence>
<keyword evidence="4" id="KW-1003">Cell membrane</keyword>
<dbReference type="Gene3D" id="3.30.450.20">
    <property type="entry name" value="PAS domain"/>
    <property type="match status" value="3"/>
</dbReference>
<dbReference type="InterPro" id="IPR001610">
    <property type="entry name" value="PAC"/>
</dbReference>
<feature type="domain" description="PAS" evidence="23">
    <location>
        <begin position="628"/>
        <end position="672"/>
    </location>
</feature>
<feature type="domain" description="Response regulatory" evidence="22">
    <location>
        <begin position="1417"/>
        <end position="1533"/>
    </location>
</feature>
<feature type="domain" description="PAC" evidence="24">
    <location>
        <begin position="699"/>
        <end position="750"/>
    </location>
</feature>
<dbReference type="InterPro" id="IPR036641">
    <property type="entry name" value="HPT_dom_sf"/>
</dbReference>
<feature type="domain" description="Response regulatory" evidence="22">
    <location>
        <begin position="1268"/>
        <end position="1389"/>
    </location>
</feature>
<evidence type="ECO:0000256" key="2">
    <source>
        <dbReference type="ARBA" id="ARBA00004651"/>
    </source>
</evidence>
<keyword evidence="28" id="KW-1185">Reference proteome</keyword>
<comment type="catalytic activity">
    <reaction evidence="1">
        <text>ATP + protein L-histidine = ADP + protein N-phospho-L-histidine.</text>
        <dbReference type="EC" id="2.7.13.3"/>
    </reaction>
</comment>
<keyword evidence="10" id="KW-0067">ATP-binding</keyword>
<feature type="transmembrane region" description="Helical" evidence="18">
    <location>
        <begin position="251"/>
        <end position="269"/>
    </location>
</feature>
<evidence type="ECO:0000259" key="26">
    <source>
        <dbReference type="PROSITE" id="PS50924"/>
    </source>
</evidence>
<evidence type="ECO:0000259" key="21">
    <source>
        <dbReference type="PROSITE" id="PS50109"/>
    </source>
</evidence>
<dbReference type="InterPro" id="IPR004358">
    <property type="entry name" value="Sig_transdc_His_kin-like_C"/>
</dbReference>
<evidence type="ECO:0000259" key="24">
    <source>
        <dbReference type="PROSITE" id="PS50113"/>
    </source>
</evidence>
<evidence type="ECO:0000256" key="8">
    <source>
        <dbReference type="ARBA" id="ARBA00022741"/>
    </source>
</evidence>
<dbReference type="InParanoid" id="M1YGV8"/>
<evidence type="ECO:0000256" key="6">
    <source>
        <dbReference type="ARBA" id="ARBA00022679"/>
    </source>
</evidence>
<feature type="transmembrane region" description="Helical" evidence="18">
    <location>
        <begin position="586"/>
        <end position="604"/>
    </location>
</feature>
<dbReference type="InterPro" id="IPR005467">
    <property type="entry name" value="His_kinase_dom"/>
</dbReference>
<dbReference type="STRING" id="1266370.NITGR_150012"/>
<evidence type="ECO:0000256" key="15">
    <source>
        <dbReference type="ARBA" id="ARBA00068150"/>
    </source>
</evidence>
<dbReference type="SMART" id="SM00091">
    <property type="entry name" value="PAS"/>
    <property type="match status" value="3"/>
</dbReference>
<feature type="transmembrane region" description="Helical" evidence="18">
    <location>
        <begin position="87"/>
        <end position="107"/>
    </location>
</feature>
<dbReference type="Pfam" id="PF00072">
    <property type="entry name" value="Response_reg"/>
    <property type="match status" value="1"/>
</dbReference>
<reference evidence="27 28" key="1">
    <citation type="journal article" date="2013" name="Front. Microbiol.">
        <title>The genome of Nitrospina gracilis illuminates the metabolism and evolution of the major marine nitrite oxidizer.</title>
        <authorList>
            <person name="Luecker S."/>
            <person name="Nowka B."/>
            <person name="Rattei T."/>
            <person name="Spieck E."/>
            <person name="and Daims H."/>
        </authorList>
    </citation>
    <scope>NUCLEOTIDE SEQUENCE [LARGE SCALE GENOMIC DNA]</scope>
    <source>
        <strain evidence="27 28">3/211</strain>
    </source>
</reference>
<dbReference type="OrthoDB" id="9810730at2"/>
<dbReference type="PANTHER" id="PTHR45339">
    <property type="entry name" value="HYBRID SIGNAL TRANSDUCTION HISTIDINE KINASE J"/>
    <property type="match status" value="1"/>
</dbReference>
<feature type="domain" description="MHYT" evidence="26">
    <location>
        <begin position="17"/>
        <end position="210"/>
    </location>
</feature>
<dbReference type="InterPro" id="IPR036097">
    <property type="entry name" value="HisK_dim/P_sf"/>
</dbReference>
<keyword evidence="5 17" id="KW-0597">Phosphoprotein</keyword>
<dbReference type="GO" id="GO:0000155">
    <property type="term" value="F:phosphorelay sensor kinase activity"/>
    <property type="evidence" value="ECO:0007669"/>
    <property type="project" value="InterPro"/>
</dbReference>
<dbReference type="PROSITE" id="PS50110">
    <property type="entry name" value="RESPONSE_REGULATORY"/>
    <property type="match status" value="2"/>
</dbReference>
<evidence type="ECO:0000256" key="19">
    <source>
        <dbReference type="SAM" id="Coils"/>
    </source>
</evidence>
<dbReference type="EMBL" id="CAQJ01000017">
    <property type="protein sequence ID" value="CCQ89644.1"/>
    <property type="molecule type" value="Genomic_DNA"/>
</dbReference>
<evidence type="ECO:0000256" key="10">
    <source>
        <dbReference type="ARBA" id="ARBA00022840"/>
    </source>
</evidence>
<dbReference type="CDD" id="cd17546">
    <property type="entry name" value="REC_hyHK_CKI1_RcsC-like"/>
    <property type="match status" value="1"/>
</dbReference>
<evidence type="ECO:0000256" key="1">
    <source>
        <dbReference type="ARBA" id="ARBA00000085"/>
    </source>
</evidence>
<dbReference type="PRINTS" id="PR00344">
    <property type="entry name" value="BCTRLSENSOR"/>
</dbReference>